<evidence type="ECO:0000256" key="3">
    <source>
        <dbReference type="ARBA" id="ARBA00023163"/>
    </source>
</evidence>
<name>A0A7S2REX0_9STRA</name>
<dbReference type="GO" id="GO:0006357">
    <property type="term" value="P:regulation of transcription by RNA polymerase II"/>
    <property type="evidence" value="ECO:0007669"/>
    <property type="project" value="InterPro"/>
</dbReference>
<feature type="region of interest" description="Disordered" evidence="4">
    <location>
        <begin position="1"/>
        <end position="26"/>
    </location>
</feature>
<evidence type="ECO:0000256" key="2">
    <source>
        <dbReference type="ARBA" id="ARBA00023125"/>
    </source>
</evidence>
<gene>
    <name evidence="6" type="ORF">RMAR1173_LOCUS3477</name>
</gene>
<dbReference type="PANTHER" id="PTHR23351">
    <property type="entry name" value="FOS TRANSCRIPTION FACTOR-RELATED"/>
    <property type="match status" value="1"/>
</dbReference>
<feature type="domain" description="BZIP" evidence="5">
    <location>
        <begin position="194"/>
        <end position="242"/>
    </location>
</feature>
<reference evidence="6" key="1">
    <citation type="submission" date="2021-01" db="EMBL/GenBank/DDBJ databases">
        <authorList>
            <person name="Corre E."/>
            <person name="Pelletier E."/>
            <person name="Niang G."/>
            <person name="Scheremetjew M."/>
            <person name="Finn R."/>
            <person name="Kale V."/>
            <person name="Holt S."/>
            <person name="Cochrane G."/>
            <person name="Meng A."/>
            <person name="Brown T."/>
            <person name="Cohen L."/>
        </authorList>
    </citation>
    <scope>NUCLEOTIDE SEQUENCE</scope>
    <source>
        <strain evidence="6">CCMP1243</strain>
    </source>
</reference>
<dbReference type="CDD" id="cd14809">
    <property type="entry name" value="bZIP_AUREO-like"/>
    <property type="match status" value="2"/>
</dbReference>
<feature type="region of interest" description="Disordered" evidence="4">
    <location>
        <begin position="175"/>
        <end position="216"/>
    </location>
</feature>
<dbReference type="PROSITE" id="PS50217">
    <property type="entry name" value="BZIP"/>
    <property type="match status" value="2"/>
</dbReference>
<sequence length="462" mass="49408">MALSQGPSAAPHGCQPEAPRAHQGLLSAGSSMPYLLAPSSGLSPSCVGEGGGAGGLQPAPGKAAPPPPQQFHVPRVYQPSLVSPPRPSGSSAFDPSVITGMLASSPCMSPPGSTLAPSFSKVLHMAGASTSTTLTTPTPAAAAVVAAAAAAVAATATSAPNAMVTSGALLHSQTQVPRVLTGGDSKKRRRLSSEERLQRSRERNRMHAKKTRQRKKMQIEALQARIDELKTEFLGLRQIVDERYTAYILLVMSGAAENGSGASFLSSSAEGPSTLGSKFTSASLAQIIGRDPDAEDDKEEAPQKRTRRRGKYTPAEREHIRRERNRMHAKRTRDRKKLFLEESERKIAVMEEENAKLRDFLTRHGMLDSKNAVPKPAPRDTSLDRDVEDFDAEDLEEDDLEEEEDLEEDEEIEDCPEGTKILATLGREARDDESDSGATSGDGLSSSDFSKPPSDDGVSVAF</sequence>
<evidence type="ECO:0000256" key="1">
    <source>
        <dbReference type="ARBA" id="ARBA00023015"/>
    </source>
</evidence>
<keyword evidence="3" id="KW-0804">Transcription</keyword>
<organism evidence="6">
    <name type="scientific">Rhizochromulina marina</name>
    <dbReference type="NCBI Taxonomy" id="1034831"/>
    <lineage>
        <taxon>Eukaryota</taxon>
        <taxon>Sar</taxon>
        <taxon>Stramenopiles</taxon>
        <taxon>Ochrophyta</taxon>
        <taxon>Dictyochophyceae</taxon>
        <taxon>Rhizochromulinales</taxon>
        <taxon>Rhizochromulina</taxon>
    </lineage>
</organism>
<evidence type="ECO:0000313" key="6">
    <source>
        <dbReference type="EMBL" id="CAD9668099.1"/>
    </source>
</evidence>
<dbReference type="GO" id="GO:0003677">
    <property type="term" value="F:DNA binding"/>
    <property type="evidence" value="ECO:0007669"/>
    <property type="project" value="UniProtKB-KW"/>
</dbReference>
<proteinExistence type="predicted"/>
<feature type="region of interest" description="Disordered" evidence="4">
    <location>
        <begin position="288"/>
        <end position="318"/>
    </location>
</feature>
<dbReference type="SMART" id="SM00338">
    <property type="entry name" value="BRLZ"/>
    <property type="match status" value="2"/>
</dbReference>
<dbReference type="Pfam" id="PF07716">
    <property type="entry name" value="bZIP_2"/>
    <property type="match status" value="1"/>
</dbReference>
<feature type="compositionally biased region" description="Basic residues" evidence="4">
    <location>
        <begin position="206"/>
        <end position="216"/>
    </location>
</feature>
<dbReference type="PANTHER" id="PTHR23351:SF24">
    <property type="entry name" value="ACTIVATING TRANSCRIPTION FACTOR 3-RELATED"/>
    <property type="match status" value="1"/>
</dbReference>
<dbReference type="InterPro" id="IPR004827">
    <property type="entry name" value="bZIP"/>
</dbReference>
<dbReference type="Gene3D" id="1.20.5.170">
    <property type="match status" value="2"/>
</dbReference>
<dbReference type="EMBL" id="HBHJ01005277">
    <property type="protein sequence ID" value="CAD9668099.1"/>
    <property type="molecule type" value="Transcribed_RNA"/>
</dbReference>
<feature type="region of interest" description="Disordered" evidence="4">
    <location>
        <begin position="45"/>
        <end position="73"/>
    </location>
</feature>
<feature type="compositionally biased region" description="Acidic residues" evidence="4">
    <location>
        <begin position="386"/>
        <end position="416"/>
    </location>
</feature>
<accession>A0A7S2REX0</accession>
<dbReference type="GO" id="GO:0003700">
    <property type="term" value="F:DNA-binding transcription factor activity"/>
    <property type="evidence" value="ECO:0007669"/>
    <property type="project" value="InterPro"/>
</dbReference>
<dbReference type="InterPro" id="IPR000837">
    <property type="entry name" value="AP-1"/>
</dbReference>
<dbReference type="Pfam" id="PF00170">
    <property type="entry name" value="bZIP_1"/>
    <property type="match status" value="1"/>
</dbReference>
<dbReference type="AlphaFoldDB" id="A0A7S2REX0"/>
<dbReference type="SUPFAM" id="SSF57959">
    <property type="entry name" value="Leucine zipper domain"/>
    <property type="match status" value="2"/>
</dbReference>
<feature type="compositionally biased region" description="Low complexity" evidence="4">
    <location>
        <begin position="445"/>
        <end position="456"/>
    </location>
</feature>
<keyword evidence="2" id="KW-0238">DNA-binding</keyword>
<feature type="compositionally biased region" description="Basic and acidic residues" evidence="4">
    <location>
        <begin position="191"/>
        <end position="205"/>
    </location>
</feature>
<keyword evidence="1" id="KW-0805">Transcription regulation</keyword>
<evidence type="ECO:0000259" key="5">
    <source>
        <dbReference type="PROSITE" id="PS50217"/>
    </source>
</evidence>
<evidence type="ECO:0000256" key="4">
    <source>
        <dbReference type="SAM" id="MobiDB-lite"/>
    </source>
</evidence>
<feature type="region of interest" description="Disordered" evidence="4">
    <location>
        <begin position="365"/>
        <end position="462"/>
    </location>
</feature>
<feature type="domain" description="BZIP" evidence="5">
    <location>
        <begin position="315"/>
        <end position="358"/>
    </location>
</feature>
<dbReference type="InterPro" id="IPR046347">
    <property type="entry name" value="bZIP_sf"/>
</dbReference>
<protein>
    <recommendedName>
        <fullName evidence="5">BZIP domain-containing protein</fullName>
    </recommendedName>
</protein>